<sequence>MTIALGKYNIKVNLVAPDIFKSAITSSLLEKDWLDKVVKKTYPLQTLGTTDPALTSLIVYLIGDDSNYVTGNAFVVDSGGALAGVPIYSSL</sequence>
<dbReference type="Pfam" id="PF13561">
    <property type="entry name" value="adh_short_C2"/>
    <property type="match status" value="1"/>
</dbReference>
<dbReference type="Gene3D" id="3.40.50.720">
    <property type="entry name" value="NAD(P)-binding Rossmann-like Domain"/>
    <property type="match status" value="1"/>
</dbReference>
<dbReference type="PANTHER" id="PTHR44375:SF2">
    <property type="entry name" value="BETA-KETOACYL-ACP REDUCTASE-LIKE PROTEIN-RELATED"/>
    <property type="match status" value="1"/>
</dbReference>
<keyword evidence="2" id="KW-1185">Reference proteome</keyword>
<dbReference type="InterPro" id="IPR002347">
    <property type="entry name" value="SDR_fam"/>
</dbReference>
<dbReference type="eggNOG" id="KOG0725">
    <property type="taxonomic scope" value="Eukaryota"/>
</dbReference>
<protein>
    <submittedName>
        <fullName evidence="1">Uncharacterized protein</fullName>
    </submittedName>
</protein>
<dbReference type="Proteomes" id="UP000017836">
    <property type="component" value="Unassembled WGS sequence"/>
</dbReference>
<organism evidence="1 2">
    <name type="scientific">Amborella trichopoda</name>
    <dbReference type="NCBI Taxonomy" id="13333"/>
    <lineage>
        <taxon>Eukaryota</taxon>
        <taxon>Viridiplantae</taxon>
        <taxon>Streptophyta</taxon>
        <taxon>Embryophyta</taxon>
        <taxon>Tracheophyta</taxon>
        <taxon>Spermatophyta</taxon>
        <taxon>Magnoliopsida</taxon>
        <taxon>Amborellales</taxon>
        <taxon>Amborellaceae</taxon>
        <taxon>Amborella</taxon>
    </lineage>
</organism>
<name>W1PUV1_AMBTC</name>
<dbReference type="OMA" id="MEKEWIN"/>
<evidence type="ECO:0000313" key="1">
    <source>
        <dbReference type="EMBL" id="ERN11604.1"/>
    </source>
</evidence>
<reference evidence="2" key="1">
    <citation type="journal article" date="2013" name="Science">
        <title>The Amborella genome and the evolution of flowering plants.</title>
        <authorList>
            <consortium name="Amborella Genome Project"/>
        </authorList>
    </citation>
    <scope>NUCLEOTIDE SEQUENCE [LARGE SCALE GENOMIC DNA]</scope>
</reference>
<dbReference type="Gramene" id="ERN11604">
    <property type="protein sequence ID" value="ERN11604"/>
    <property type="gene ID" value="AMTR_s00022p00188500"/>
</dbReference>
<dbReference type="InterPro" id="IPR036291">
    <property type="entry name" value="NAD(P)-bd_dom_sf"/>
</dbReference>
<accession>W1PUV1</accession>
<dbReference type="PANTHER" id="PTHR44375">
    <property type="entry name" value="BETA-KETOACYL-ACP REDUCTASE-LIKE PROTEIN-RELATED"/>
    <property type="match status" value="1"/>
</dbReference>
<dbReference type="STRING" id="13333.W1PUV1"/>
<evidence type="ECO:0000313" key="2">
    <source>
        <dbReference type="Proteomes" id="UP000017836"/>
    </source>
</evidence>
<dbReference type="SUPFAM" id="SSF51735">
    <property type="entry name" value="NAD(P)-binding Rossmann-fold domains"/>
    <property type="match status" value="1"/>
</dbReference>
<dbReference type="AlphaFoldDB" id="W1PUV1"/>
<dbReference type="HOGENOM" id="CLU_010194_47_9_1"/>
<dbReference type="EMBL" id="KI392687">
    <property type="protein sequence ID" value="ERN11604.1"/>
    <property type="molecule type" value="Genomic_DNA"/>
</dbReference>
<gene>
    <name evidence="1" type="ORF">AMTR_s00022p00188500</name>
</gene>
<proteinExistence type="predicted"/>